<organism evidence="5 6">
    <name type="scientific">Bacillus carboniphilus</name>
    <dbReference type="NCBI Taxonomy" id="86663"/>
    <lineage>
        <taxon>Bacteria</taxon>
        <taxon>Bacillati</taxon>
        <taxon>Bacillota</taxon>
        <taxon>Bacilli</taxon>
        <taxon>Bacillales</taxon>
        <taxon>Bacillaceae</taxon>
        <taxon>Bacillus</taxon>
    </lineage>
</organism>
<gene>
    <name evidence="5" type="primary">dctB</name>
    <name evidence="5" type="ORF">GCM10008967_03710</name>
</gene>
<dbReference type="NCBIfam" id="TIGR00787">
    <property type="entry name" value="dctP"/>
    <property type="match status" value="1"/>
</dbReference>
<dbReference type="Gene3D" id="3.40.190.170">
    <property type="entry name" value="Bacterial extracellular solute-binding protein, family 7"/>
    <property type="match status" value="1"/>
</dbReference>
<dbReference type="NCBIfam" id="NF037995">
    <property type="entry name" value="TRAP_S1"/>
    <property type="match status" value="1"/>
</dbReference>
<sequence>MRTFLFICVVIFSGIASAFLVGFQPESATQPLEYDDEQENLKNQIVIKVSHVVSENTPKGKAVRRFKNLVEKNTNGHVKVEIYPNGSLYSDINEWNALKNNNVQMIIPATSKISPYVPEFQVFDLPFAFNDYEQVEEAFTGKIGKTLLARLENQEGVKGLTFWYNGFKQITNNRRPLVSPGDFNRLHFRTMPGDIIQDQYQALGAATSSLPFNKTYENLQVGFIDGHENTISNIYSKKLFENQNYLTVSNHSYLGYVVVMNQEFWDKLPEVYQVEIEEALKQTTDWIRRHSIEINDQHMRELKLNTSLNIHILLDWEKEKWMENLKPIYDKYESVIGKELMKEVQRIRDS</sequence>
<feature type="signal peptide" evidence="4">
    <location>
        <begin position="1"/>
        <end position="18"/>
    </location>
</feature>
<feature type="chain" id="PRO_5045666429" evidence="4">
    <location>
        <begin position="19"/>
        <end position="350"/>
    </location>
</feature>
<dbReference type="Proteomes" id="UP001500782">
    <property type="component" value="Unassembled WGS sequence"/>
</dbReference>
<dbReference type="RefSeq" id="WP_343795826.1">
    <property type="nucleotide sequence ID" value="NZ_BAAADJ010000004.1"/>
</dbReference>
<dbReference type="PIRSF" id="PIRSF006470">
    <property type="entry name" value="DctB"/>
    <property type="match status" value="1"/>
</dbReference>
<reference evidence="5 6" key="1">
    <citation type="journal article" date="2019" name="Int. J. Syst. Evol. Microbiol.">
        <title>The Global Catalogue of Microorganisms (GCM) 10K type strain sequencing project: providing services to taxonomists for standard genome sequencing and annotation.</title>
        <authorList>
            <consortium name="The Broad Institute Genomics Platform"/>
            <consortium name="The Broad Institute Genome Sequencing Center for Infectious Disease"/>
            <person name="Wu L."/>
            <person name="Ma J."/>
        </authorList>
    </citation>
    <scope>NUCLEOTIDE SEQUENCE [LARGE SCALE GENOMIC DNA]</scope>
    <source>
        <strain evidence="5 6">JCM 9731</strain>
    </source>
</reference>
<evidence type="ECO:0000256" key="3">
    <source>
        <dbReference type="ARBA" id="ARBA00022729"/>
    </source>
</evidence>
<evidence type="ECO:0000313" key="5">
    <source>
        <dbReference type="EMBL" id="GAA0316399.1"/>
    </source>
</evidence>
<keyword evidence="6" id="KW-1185">Reference proteome</keyword>
<evidence type="ECO:0000313" key="6">
    <source>
        <dbReference type="Proteomes" id="UP001500782"/>
    </source>
</evidence>
<evidence type="ECO:0000256" key="2">
    <source>
        <dbReference type="ARBA" id="ARBA00022448"/>
    </source>
</evidence>
<protein>
    <submittedName>
        <fullName evidence="5">C4-dicarboxylate TRAP transporter substrate-binding protein DctB</fullName>
    </submittedName>
</protein>
<comment type="caution">
    <text evidence="5">The sequence shown here is derived from an EMBL/GenBank/DDBJ whole genome shotgun (WGS) entry which is preliminary data.</text>
</comment>
<name>A0ABN0VTA9_9BACI</name>
<dbReference type="EMBL" id="BAAADJ010000004">
    <property type="protein sequence ID" value="GAA0316399.1"/>
    <property type="molecule type" value="Genomic_DNA"/>
</dbReference>
<dbReference type="InterPro" id="IPR038404">
    <property type="entry name" value="TRAP_DctP_sf"/>
</dbReference>
<proteinExistence type="inferred from homology"/>
<keyword evidence="2" id="KW-0813">Transport</keyword>
<comment type="similarity">
    <text evidence="1">Belongs to the bacterial solute-binding protein 7 family.</text>
</comment>
<evidence type="ECO:0000256" key="4">
    <source>
        <dbReference type="SAM" id="SignalP"/>
    </source>
</evidence>
<accession>A0ABN0VTA9</accession>
<dbReference type="InterPro" id="IPR018389">
    <property type="entry name" value="DctP_fam"/>
</dbReference>
<dbReference type="PANTHER" id="PTHR33376:SF7">
    <property type="entry name" value="C4-DICARBOXYLATE-BINDING PROTEIN DCTB"/>
    <property type="match status" value="1"/>
</dbReference>
<keyword evidence="3 4" id="KW-0732">Signal</keyword>
<dbReference type="Pfam" id="PF03480">
    <property type="entry name" value="DctP"/>
    <property type="match status" value="1"/>
</dbReference>
<dbReference type="InterPro" id="IPR004682">
    <property type="entry name" value="TRAP_DctP"/>
</dbReference>
<evidence type="ECO:0000256" key="1">
    <source>
        <dbReference type="ARBA" id="ARBA00009023"/>
    </source>
</evidence>
<dbReference type="PANTHER" id="PTHR33376">
    <property type="match status" value="1"/>
</dbReference>